<dbReference type="PANTHER" id="PTHR11851:SF226">
    <property type="entry name" value="CYTOCHROME B-C1 COMPLEX SUBUNIT 2, MITOCHONDRIAL"/>
    <property type="match status" value="1"/>
</dbReference>
<keyword evidence="3" id="KW-1185">Reference proteome</keyword>
<protein>
    <submittedName>
        <fullName evidence="2">Cytochrome b-c1 complex subunit 2 mitochondrial</fullName>
    </submittedName>
</protein>
<dbReference type="InterPro" id="IPR011249">
    <property type="entry name" value="Metalloenz_LuxS/M16"/>
</dbReference>
<dbReference type="InterPro" id="IPR050361">
    <property type="entry name" value="MPP/UQCRC_Complex"/>
</dbReference>
<gene>
    <name evidence="2" type="ORF">TcWFU_010459</name>
</gene>
<reference evidence="2 3" key="1">
    <citation type="journal article" date="2022" name="Front. Cell. Infect. Microbiol.">
        <title>The Genomes of Two Strains of Taenia crassiceps the Animal Model for the Study of Human Cysticercosis.</title>
        <authorList>
            <person name="Bobes R.J."/>
            <person name="Estrada K."/>
            <person name="Rios-Valencia D.G."/>
            <person name="Calderon-Gallegos A."/>
            <person name="de la Torre P."/>
            <person name="Carrero J.C."/>
            <person name="Sanchez-Flores A."/>
            <person name="Laclette J.P."/>
        </authorList>
    </citation>
    <scope>NUCLEOTIDE SEQUENCE [LARGE SCALE GENOMIC DNA]</scope>
    <source>
        <strain evidence="2">WFUcys</strain>
    </source>
</reference>
<evidence type="ECO:0000259" key="1">
    <source>
        <dbReference type="Pfam" id="PF00675"/>
    </source>
</evidence>
<dbReference type="Gene3D" id="3.30.830.10">
    <property type="entry name" value="Metalloenzyme, LuxS/M16 peptidase-like"/>
    <property type="match status" value="2"/>
</dbReference>
<dbReference type="Pfam" id="PF00675">
    <property type="entry name" value="Peptidase_M16"/>
    <property type="match status" value="1"/>
</dbReference>
<dbReference type="EMBL" id="JAKROA010000005">
    <property type="protein sequence ID" value="KAL5107192.1"/>
    <property type="molecule type" value="Genomic_DNA"/>
</dbReference>
<dbReference type="SUPFAM" id="SSF63411">
    <property type="entry name" value="LuxS/MPP-like metallohydrolase"/>
    <property type="match status" value="2"/>
</dbReference>
<dbReference type="InterPro" id="IPR011765">
    <property type="entry name" value="Pept_M16_N"/>
</dbReference>
<sequence length="428" mass="47077">MRVASSLSRVLTLPTRSAAAAALKPKYALADNSLSVVESDGGLQYACCPKPNPWNGLTRLVAIFNAGSRFEKVPHIHGITHLIRRSCGLSTTNYTAVNLTRHIQQMGGRLRCHTTPSRAALILATMATRTAFFDWELRDQVYKLMKKDIDMVNRRRFDASYGQHPDGVGLGNSLFANLYRIGTYTIDDIETFFDDHYTPVNTAFLVTGCNPSEDGLQICDAMHDAALLRPNKPACTTVAKHTFVGGERRPVLTSPHHHVVFGSMGGFVPSSSPTATSTPIHFTYSDHGLFGILVTGRDGRVVAEHLRLARRVIAQMAETGIDEEQFKRAKALFKADWAMRMENFITLTEDIAVQLLCCNKGGGGGDLNVSGVRSVEDVCSAVDRLSLSEANKVFKETVKSERMALSTHSELDVNVWRGLYKKLVGMTD</sequence>
<proteinExistence type="predicted"/>
<dbReference type="PANTHER" id="PTHR11851">
    <property type="entry name" value="METALLOPROTEASE"/>
    <property type="match status" value="1"/>
</dbReference>
<accession>A0ABR4QCA2</accession>
<evidence type="ECO:0000313" key="3">
    <source>
        <dbReference type="Proteomes" id="UP001651158"/>
    </source>
</evidence>
<comment type="caution">
    <text evidence="2">The sequence shown here is derived from an EMBL/GenBank/DDBJ whole genome shotgun (WGS) entry which is preliminary data.</text>
</comment>
<organism evidence="2 3">
    <name type="scientific">Taenia crassiceps</name>
    <dbReference type="NCBI Taxonomy" id="6207"/>
    <lineage>
        <taxon>Eukaryota</taxon>
        <taxon>Metazoa</taxon>
        <taxon>Spiralia</taxon>
        <taxon>Lophotrochozoa</taxon>
        <taxon>Platyhelminthes</taxon>
        <taxon>Cestoda</taxon>
        <taxon>Eucestoda</taxon>
        <taxon>Cyclophyllidea</taxon>
        <taxon>Taeniidae</taxon>
        <taxon>Taenia</taxon>
    </lineage>
</organism>
<dbReference type="Proteomes" id="UP001651158">
    <property type="component" value="Unassembled WGS sequence"/>
</dbReference>
<feature type="domain" description="Peptidase M16 N-terminal" evidence="1">
    <location>
        <begin position="64"/>
        <end position="123"/>
    </location>
</feature>
<evidence type="ECO:0000313" key="2">
    <source>
        <dbReference type="EMBL" id="KAL5107192.1"/>
    </source>
</evidence>
<name>A0ABR4QCA2_9CEST</name>